<evidence type="ECO:0000313" key="6">
    <source>
        <dbReference type="Proteomes" id="UP001465668"/>
    </source>
</evidence>
<keyword evidence="6" id="KW-1185">Reference proteome</keyword>
<sequence>MQFFTLAALLTTAMAAPSLMERQTYTACSGLYSTAQCCSTDVATLADIDCQNPSDTLTNATQFQAVCAAVGQTARCCVIPVGGIVDLLCETPTGVTESSSRVNEECTI</sequence>
<dbReference type="EMBL" id="JARVKM010000040">
    <property type="protein sequence ID" value="KAK9774590.1"/>
    <property type="molecule type" value="Genomic_DNA"/>
</dbReference>
<evidence type="ECO:0000313" key="5">
    <source>
        <dbReference type="EMBL" id="KAK9774590.1"/>
    </source>
</evidence>
<evidence type="ECO:0000256" key="3">
    <source>
        <dbReference type="ARBA" id="ARBA00023157"/>
    </source>
</evidence>
<dbReference type="Gene3D" id="3.20.120.10">
    <property type="entry name" value="Hydrophobin"/>
    <property type="match status" value="1"/>
</dbReference>
<comment type="subcellular location">
    <subcellularLocation>
        <location evidence="1">Cell envelope</location>
    </subcellularLocation>
</comment>
<keyword evidence="4" id="KW-0732">Signal</keyword>
<dbReference type="InterPro" id="IPR010636">
    <property type="entry name" value="Class_II_hydrophobin"/>
</dbReference>
<comment type="similarity">
    <text evidence="2">Belongs to the cerato-ulmin hydrophobin family.</text>
</comment>
<feature type="signal peptide" evidence="4">
    <location>
        <begin position="1"/>
        <end position="15"/>
    </location>
</feature>
<dbReference type="InterPro" id="IPR036686">
    <property type="entry name" value="Class_II_Hydrophobin_sf"/>
</dbReference>
<gene>
    <name evidence="5" type="ORF">SCAR479_08675</name>
</gene>
<evidence type="ECO:0000256" key="1">
    <source>
        <dbReference type="ARBA" id="ARBA00004196"/>
    </source>
</evidence>
<feature type="chain" id="PRO_5045594876" evidence="4">
    <location>
        <begin position="16"/>
        <end position="108"/>
    </location>
</feature>
<dbReference type="CDD" id="cd23508">
    <property type="entry name" value="hydrophobin_II"/>
    <property type="match status" value="1"/>
</dbReference>
<dbReference type="Pfam" id="PF06766">
    <property type="entry name" value="Hydrophobin_2"/>
    <property type="match status" value="1"/>
</dbReference>
<evidence type="ECO:0000256" key="4">
    <source>
        <dbReference type="SAM" id="SignalP"/>
    </source>
</evidence>
<dbReference type="PANTHER" id="PTHR42341">
    <property type="entry name" value="HYDROPHOBIN"/>
    <property type="match status" value="1"/>
</dbReference>
<dbReference type="PANTHER" id="PTHR42341:SF1">
    <property type="entry name" value="HYDROPHOBIN"/>
    <property type="match status" value="1"/>
</dbReference>
<proteinExistence type="inferred from homology"/>
<dbReference type="SUPFAM" id="SSF101751">
    <property type="entry name" value="Hydrophobin II, HfbII"/>
    <property type="match status" value="1"/>
</dbReference>
<dbReference type="Proteomes" id="UP001465668">
    <property type="component" value="Unassembled WGS sequence"/>
</dbReference>
<organism evidence="5 6">
    <name type="scientific">Seiridium cardinale</name>
    <dbReference type="NCBI Taxonomy" id="138064"/>
    <lineage>
        <taxon>Eukaryota</taxon>
        <taxon>Fungi</taxon>
        <taxon>Dikarya</taxon>
        <taxon>Ascomycota</taxon>
        <taxon>Pezizomycotina</taxon>
        <taxon>Sordariomycetes</taxon>
        <taxon>Xylariomycetidae</taxon>
        <taxon>Amphisphaeriales</taxon>
        <taxon>Sporocadaceae</taxon>
        <taxon>Seiridium</taxon>
    </lineage>
</organism>
<comment type="caution">
    <text evidence="5">The sequence shown here is derived from an EMBL/GenBank/DDBJ whole genome shotgun (WGS) entry which is preliminary data.</text>
</comment>
<evidence type="ECO:0000256" key="2">
    <source>
        <dbReference type="ARBA" id="ARBA00009576"/>
    </source>
</evidence>
<name>A0ABR2XLL4_9PEZI</name>
<reference evidence="5 6" key="1">
    <citation type="submission" date="2024-02" db="EMBL/GenBank/DDBJ databases">
        <title>First draft genome assembly of two strains of Seiridium cardinale.</title>
        <authorList>
            <person name="Emiliani G."/>
            <person name="Scali E."/>
        </authorList>
    </citation>
    <scope>NUCLEOTIDE SEQUENCE [LARGE SCALE GENOMIC DNA]</scope>
    <source>
        <strain evidence="5 6">BM-138-000479</strain>
    </source>
</reference>
<keyword evidence="3" id="KW-1015">Disulfide bond</keyword>
<protein>
    <submittedName>
        <fullName evidence="5">Trihydrophobin</fullName>
    </submittedName>
</protein>
<accession>A0ABR2XLL4</accession>